<dbReference type="OrthoDB" id="10670906at2759"/>
<feature type="compositionally biased region" description="Polar residues" evidence="1">
    <location>
        <begin position="258"/>
        <end position="271"/>
    </location>
</feature>
<accession>A0A1L9SJR6</accession>
<evidence type="ECO:0000313" key="2">
    <source>
        <dbReference type="EMBL" id="OJJ47294.1"/>
    </source>
</evidence>
<dbReference type="VEuPathDB" id="FungiDB:ASPZODRAFT_142037"/>
<proteinExistence type="predicted"/>
<feature type="region of interest" description="Disordered" evidence="1">
    <location>
        <begin position="29"/>
        <end position="63"/>
    </location>
</feature>
<evidence type="ECO:0000313" key="3">
    <source>
        <dbReference type="Proteomes" id="UP000184188"/>
    </source>
</evidence>
<keyword evidence="3" id="KW-1185">Reference proteome</keyword>
<organism evidence="2 3">
    <name type="scientific">Penicilliopsis zonata CBS 506.65</name>
    <dbReference type="NCBI Taxonomy" id="1073090"/>
    <lineage>
        <taxon>Eukaryota</taxon>
        <taxon>Fungi</taxon>
        <taxon>Dikarya</taxon>
        <taxon>Ascomycota</taxon>
        <taxon>Pezizomycotina</taxon>
        <taxon>Eurotiomycetes</taxon>
        <taxon>Eurotiomycetidae</taxon>
        <taxon>Eurotiales</taxon>
        <taxon>Aspergillaceae</taxon>
        <taxon>Penicilliopsis</taxon>
    </lineage>
</organism>
<feature type="region of interest" description="Disordered" evidence="1">
    <location>
        <begin position="450"/>
        <end position="475"/>
    </location>
</feature>
<dbReference type="EMBL" id="KV878341">
    <property type="protein sequence ID" value="OJJ47294.1"/>
    <property type="molecule type" value="Genomic_DNA"/>
</dbReference>
<feature type="compositionally biased region" description="Basic and acidic residues" evidence="1">
    <location>
        <begin position="33"/>
        <end position="50"/>
    </location>
</feature>
<dbReference type="Proteomes" id="UP000184188">
    <property type="component" value="Unassembled WGS sequence"/>
</dbReference>
<gene>
    <name evidence="2" type="ORF">ASPZODRAFT_142037</name>
</gene>
<evidence type="ECO:0000256" key="1">
    <source>
        <dbReference type="SAM" id="MobiDB-lite"/>
    </source>
</evidence>
<dbReference type="AlphaFoldDB" id="A0A1L9SJR6"/>
<feature type="region of interest" description="Disordered" evidence="1">
    <location>
        <begin position="250"/>
        <end position="326"/>
    </location>
</feature>
<protein>
    <submittedName>
        <fullName evidence="2">Uncharacterized protein</fullName>
    </submittedName>
</protein>
<feature type="region of interest" description="Disordered" evidence="1">
    <location>
        <begin position="364"/>
        <end position="405"/>
    </location>
</feature>
<name>A0A1L9SJR6_9EURO</name>
<dbReference type="GeneID" id="34611275"/>
<reference evidence="3" key="1">
    <citation type="journal article" date="2017" name="Genome Biol.">
        <title>Comparative genomics reveals high biological diversity and specific adaptations in the industrially and medically important fungal genus Aspergillus.</title>
        <authorList>
            <person name="de Vries R.P."/>
            <person name="Riley R."/>
            <person name="Wiebenga A."/>
            <person name="Aguilar-Osorio G."/>
            <person name="Amillis S."/>
            <person name="Uchima C.A."/>
            <person name="Anderluh G."/>
            <person name="Asadollahi M."/>
            <person name="Askin M."/>
            <person name="Barry K."/>
            <person name="Battaglia E."/>
            <person name="Bayram O."/>
            <person name="Benocci T."/>
            <person name="Braus-Stromeyer S.A."/>
            <person name="Caldana C."/>
            <person name="Canovas D."/>
            <person name="Cerqueira G.C."/>
            <person name="Chen F."/>
            <person name="Chen W."/>
            <person name="Choi C."/>
            <person name="Clum A."/>
            <person name="Dos Santos R.A."/>
            <person name="Damasio A.R."/>
            <person name="Diallinas G."/>
            <person name="Emri T."/>
            <person name="Fekete E."/>
            <person name="Flipphi M."/>
            <person name="Freyberg S."/>
            <person name="Gallo A."/>
            <person name="Gournas C."/>
            <person name="Habgood R."/>
            <person name="Hainaut M."/>
            <person name="Harispe M.L."/>
            <person name="Henrissat B."/>
            <person name="Hilden K.S."/>
            <person name="Hope R."/>
            <person name="Hossain A."/>
            <person name="Karabika E."/>
            <person name="Karaffa L."/>
            <person name="Karanyi Z."/>
            <person name="Krasevec N."/>
            <person name="Kuo A."/>
            <person name="Kusch H."/>
            <person name="LaButti K."/>
            <person name="Lagendijk E.L."/>
            <person name="Lapidus A."/>
            <person name="Levasseur A."/>
            <person name="Lindquist E."/>
            <person name="Lipzen A."/>
            <person name="Logrieco A.F."/>
            <person name="MacCabe A."/>
            <person name="Maekelae M.R."/>
            <person name="Malavazi I."/>
            <person name="Melin P."/>
            <person name="Meyer V."/>
            <person name="Mielnichuk N."/>
            <person name="Miskei M."/>
            <person name="Molnar A.P."/>
            <person name="Mule G."/>
            <person name="Ngan C.Y."/>
            <person name="Orejas M."/>
            <person name="Orosz E."/>
            <person name="Ouedraogo J.P."/>
            <person name="Overkamp K.M."/>
            <person name="Park H.-S."/>
            <person name="Perrone G."/>
            <person name="Piumi F."/>
            <person name="Punt P.J."/>
            <person name="Ram A.F."/>
            <person name="Ramon A."/>
            <person name="Rauscher S."/>
            <person name="Record E."/>
            <person name="Riano-Pachon D.M."/>
            <person name="Robert V."/>
            <person name="Roehrig J."/>
            <person name="Ruller R."/>
            <person name="Salamov A."/>
            <person name="Salih N.S."/>
            <person name="Samson R.A."/>
            <person name="Sandor E."/>
            <person name="Sanguinetti M."/>
            <person name="Schuetze T."/>
            <person name="Sepcic K."/>
            <person name="Shelest E."/>
            <person name="Sherlock G."/>
            <person name="Sophianopoulou V."/>
            <person name="Squina F.M."/>
            <person name="Sun H."/>
            <person name="Susca A."/>
            <person name="Todd R.B."/>
            <person name="Tsang A."/>
            <person name="Unkles S.E."/>
            <person name="van de Wiele N."/>
            <person name="van Rossen-Uffink D."/>
            <person name="Oliveira J.V."/>
            <person name="Vesth T.C."/>
            <person name="Visser J."/>
            <person name="Yu J.-H."/>
            <person name="Zhou M."/>
            <person name="Andersen M.R."/>
            <person name="Archer D.B."/>
            <person name="Baker S.E."/>
            <person name="Benoit I."/>
            <person name="Brakhage A.A."/>
            <person name="Braus G.H."/>
            <person name="Fischer R."/>
            <person name="Frisvad J.C."/>
            <person name="Goldman G.H."/>
            <person name="Houbraken J."/>
            <person name="Oakley B."/>
            <person name="Pocsi I."/>
            <person name="Scazzocchio C."/>
            <person name="Seiboth B."/>
            <person name="vanKuyk P.A."/>
            <person name="Wortman J."/>
            <person name="Dyer P.S."/>
            <person name="Grigoriev I.V."/>
        </authorList>
    </citation>
    <scope>NUCLEOTIDE SEQUENCE [LARGE SCALE GENOMIC DNA]</scope>
    <source>
        <strain evidence="3">CBS 506.65</strain>
    </source>
</reference>
<dbReference type="RefSeq" id="XP_022581804.1">
    <property type="nucleotide sequence ID" value="XM_022724810.1"/>
</dbReference>
<feature type="compositionally biased region" description="Acidic residues" evidence="1">
    <location>
        <begin position="388"/>
        <end position="398"/>
    </location>
</feature>
<sequence length="491" mass="53811">MRWAAMNGNNSPVIDLADSYLFLEADSMVESTDPSHQETKLNLGEPRDEEAGNPLPSQDLDCSDCSSAEARAWEELWDRVSFASDRNAQYPLPELHQSRISDRELVFVKPGSNTDQVALHTLNMSHILTSETSECWLEASGENKEGKEGGVKRRKKEESEALLTTQQQASPLPSSLASLALLSSLPHTACCQSPLNLPSALRTSDPIRIRRPKKVLIQLDTRTIVTPSSDCRIDSKSISSSEDTFIESAILNPRSPPQRDTMSAFDSSTPGSRRININKAEKHWKLSTSTASESPSPPALQKPGDNSGGGRLCKDNETPKLASQVAPATAVEFNKPLHPARYKTRQRSFLSDSEISFLDLGPSLASKRSKDDMASSGAYTSSFGQDSDVVDTEPEDNDSVAITSDTMSFTHEHILANRRRRMEVVGRGGSNVLQSPQLDFESQDTRIRPLSAPSLSPLGATGLQGRPSYNRANTSFRGMDKDFMLDENSLN</sequence>